<dbReference type="Proteomes" id="UP001150581">
    <property type="component" value="Unassembled WGS sequence"/>
</dbReference>
<feature type="non-terminal residue" evidence="1">
    <location>
        <position position="80"/>
    </location>
</feature>
<sequence>MHAPSGFNVGSWSLPPAPAPSTWDETLTGFLARFCSPHAFGLESIAVWHDEMAKIKTPAAQTREQWTEAEGYIKYLAQQL</sequence>
<protein>
    <submittedName>
        <fullName evidence="1">Uncharacterized protein</fullName>
    </submittedName>
</protein>
<gene>
    <name evidence="1" type="ORF">LPJ66_011524</name>
</gene>
<dbReference type="EMBL" id="JANBPG010003566">
    <property type="protein sequence ID" value="KAJ1880296.1"/>
    <property type="molecule type" value="Genomic_DNA"/>
</dbReference>
<organism evidence="1 2">
    <name type="scientific">Kickxella alabastrina</name>
    <dbReference type="NCBI Taxonomy" id="61397"/>
    <lineage>
        <taxon>Eukaryota</taxon>
        <taxon>Fungi</taxon>
        <taxon>Fungi incertae sedis</taxon>
        <taxon>Zoopagomycota</taxon>
        <taxon>Kickxellomycotina</taxon>
        <taxon>Kickxellomycetes</taxon>
        <taxon>Kickxellales</taxon>
        <taxon>Kickxellaceae</taxon>
        <taxon>Kickxella</taxon>
    </lineage>
</organism>
<keyword evidence="2" id="KW-1185">Reference proteome</keyword>
<accession>A0ACC1I547</accession>
<reference evidence="1" key="1">
    <citation type="submission" date="2022-07" db="EMBL/GenBank/DDBJ databases">
        <title>Phylogenomic reconstructions and comparative analyses of Kickxellomycotina fungi.</title>
        <authorList>
            <person name="Reynolds N.K."/>
            <person name="Stajich J.E."/>
            <person name="Barry K."/>
            <person name="Grigoriev I.V."/>
            <person name="Crous P."/>
            <person name="Smith M.E."/>
        </authorList>
    </citation>
    <scope>NUCLEOTIDE SEQUENCE</scope>
    <source>
        <strain evidence="1">Benny 63K</strain>
    </source>
</reference>
<evidence type="ECO:0000313" key="1">
    <source>
        <dbReference type="EMBL" id="KAJ1880296.1"/>
    </source>
</evidence>
<evidence type="ECO:0000313" key="2">
    <source>
        <dbReference type="Proteomes" id="UP001150581"/>
    </source>
</evidence>
<comment type="caution">
    <text evidence="1">The sequence shown here is derived from an EMBL/GenBank/DDBJ whole genome shotgun (WGS) entry which is preliminary data.</text>
</comment>
<proteinExistence type="predicted"/>
<name>A0ACC1I547_9FUNG</name>